<keyword evidence="2" id="KW-1185">Reference proteome</keyword>
<evidence type="ECO:0000313" key="2">
    <source>
        <dbReference type="Proteomes" id="UP001596157"/>
    </source>
</evidence>
<comment type="caution">
    <text evidence="1">The sequence shown here is derived from an EMBL/GenBank/DDBJ whole genome shotgun (WGS) entry which is preliminary data.</text>
</comment>
<name>A0ABW0ENG4_9PSEU</name>
<gene>
    <name evidence="1" type="ORF">ACFPM7_15075</name>
</gene>
<proteinExistence type="predicted"/>
<dbReference type="EMBL" id="JBHSKF010000006">
    <property type="protein sequence ID" value="MFC5288382.1"/>
    <property type="molecule type" value="Genomic_DNA"/>
</dbReference>
<sequence>MKGVDIALTHVAEGDVLFHNGLWGGPAGFVWADPDGTAAGRVPQWEGEVLMLAERRGWVAIGRGIGSHDAPVAVTDAGRAVLGRVA</sequence>
<reference evidence="2" key="1">
    <citation type="journal article" date="2019" name="Int. J. Syst. Evol. Microbiol.">
        <title>The Global Catalogue of Microorganisms (GCM) 10K type strain sequencing project: providing services to taxonomists for standard genome sequencing and annotation.</title>
        <authorList>
            <consortium name="The Broad Institute Genomics Platform"/>
            <consortium name="The Broad Institute Genome Sequencing Center for Infectious Disease"/>
            <person name="Wu L."/>
            <person name="Ma J."/>
        </authorList>
    </citation>
    <scope>NUCLEOTIDE SEQUENCE [LARGE SCALE GENOMIC DNA]</scope>
    <source>
        <strain evidence="2">CCUG 59778</strain>
    </source>
</reference>
<organism evidence="1 2">
    <name type="scientific">Actinokineospora guangxiensis</name>
    <dbReference type="NCBI Taxonomy" id="1490288"/>
    <lineage>
        <taxon>Bacteria</taxon>
        <taxon>Bacillati</taxon>
        <taxon>Actinomycetota</taxon>
        <taxon>Actinomycetes</taxon>
        <taxon>Pseudonocardiales</taxon>
        <taxon>Pseudonocardiaceae</taxon>
        <taxon>Actinokineospora</taxon>
    </lineage>
</organism>
<dbReference type="RefSeq" id="WP_378248234.1">
    <property type="nucleotide sequence ID" value="NZ_JBHSKF010000006.1"/>
</dbReference>
<protein>
    <submittedName>
        <fullName evidence="1">Uncharacterized protein</fullName>
    </submittedName>
</protein>
<accession>A0ABW0ENG4</accession>
<evidence type="ECO:0000313" key="1">
    <source>
        <dbReference type="EMBL" id="MFC5288382.1"/>
    </source>
</evidence>
<dbReference type="Proteomes" id="UP001596157">
    <property type="component" value="Unassembled WGS sequence"/>
</dbReference>